<proteinExistence type="predicted"/>
<reference evidence="4" key="1">
    <citation type="submission" date="2022-11" db="UniProtKB">
        <authorList>
            <consortium name="WormBaseParasite"/>
        </authorList>
    </citation>
    <scope>IDENTIFICATION</scope>
</reference>
<feature type="transmembrane region" description="Helical" evidence="2">
    <location>
        <begin position="48"/>
        <end position="74"/>
    </location>
</feature>
<keyword evidence="3" id="KW-1185">Reference proteome</keyword>
<keyword evidence="2" id="KW-0812">Transmembrane</keyword>
<feature type="region of interest" description="Disordered" evidence="1">
    <location>
        <begin position="1"/>
        <end position="23"/>
    </location>
</feature>
<sequence length="86" mass="9207">MAMDTTGTLPPPSATFNSNSSSVLVHPSSHRCLSEQSLRLSAHPVETVFIGFLLPSLIAFGLIGNCLNLCVLLGGSRVHPTTRRFE</sequence>
<dbReference type="AlphaFoldDB" id="A0A914ICU9"/>
<keyword evidence="2" id="KW-0472">Membrane</keyword>
<dbReference type="WBParaSite" id="Gr19_v10_g9027.t1">
    <property type="protein sequence ID" value="Gr19_v10_g9027.t1"/>
    <property type="gene ID" value="Gr19_v10_g9027"/>
</dbReference>
<protein>
    <submittedName>
        <fullName evidence="4">Uncharacterized protein</fullName>
    </submittedName>
</protein>
<name>A0A914ICU9_GLORO</name>
<accession>A0A914ICU9</accession>
<evidence type="ECO:0000256" key="2">
    <source>
        <dbReference type="SAM" id="Phobius"/>
    </source>
</evidence>
<evidence type="ECO:0000313" key="4">
    <source>
        <dbReference type="WBParaSite" id="Gr19_v10_g9027.t1"/>
    </source>
</evidence>
<evidence type="ECO:0000313" key="3">
    <source>
        <dbReference type="Proteomes" id="UP000887572"/>
    </source>
</evidence>
<organism evidence="3 4">
    <name type="scientific">Globodera rostochiensis</name>
    <name type="common">Golden nematode worm</name>
    <name type="synonym">Heterodera rostochiensis</name>
    <dbReference type="NCBI Taxonomy" id="31243"/>
    <lineage>
        <taxon>Eukaryota</taxon>
        <taxon>Metazoa</taxon>
        <taxon>Ecdysozoa</taxon>
        <taxon>Nematoda</taxon>
        <taxon>Chromadorea</taxon>
        <taxon>Rhabditida</taxon>
        <taxon>Tylenchina</taxon>
        <taxon>Tylenchomorpha</taxon>
        <taxon>Tylenchoidea</taxon>
        <taxon>Heteroderidae</taxon>
        <taxon>Heteroderinae</taxon>
        <taxon>Globodera</taxon>
    </lineage>
</organism>
<evidence type="ECO:0000256" key="1">
    <source>
        <dbReference type="SAM" id="MobiDB-lite"/>
    </source>
</evidence>
<keyword evidence="2" id="KW-1133">Transmembrane helix</keyword>
<dbReference type="Proteomes" id="UP000887572">
    <property type="component" value="Unplaced"/>
</dbReference>